<dbReference type="PANTHER" id="PTHR47007:SF1">
    <property type="entry name" value="SUSHI DOMAIN-CONTAINING PROTEIN 4"/>
    <property type="match status" value="1"/>
</dbReference>
<accession>A0A8C4Q4W2</accession>
<dbReference type="SMART" id="SM00032">
    <property type="entry name" value="CCP"/>
    <property type="match status" value="4"/>
</dbReference>
<dbReference type="PROSITE" id="PS50923">
    <property type="entry name" value="SUSHI"/>
    <property type="match status" value="3"/>
</dbReference>
<dbReference type="SUPFAM" id="SSF57535">
    <property type="entry name" value="Complement control module/SCR domain"/>
    <property type="match status" value="4"/>
</dbReference>
<feature type="transmembrane region" description="Helical" evidence="3">
    <location>
        <begin position="313"/>
        <end position="329"/>
    </location>
</feature>
<keyword evidence="6" id="KW-1185">Reference proteome</keyword>
<dbReference type="Pfam" id="PF00084">
    <property type="entry name" value="Sushi"/>
    <property type="match status" value="2"/>
</dbReference>
<evidence type="ECO:0000256" key="2">
    <source>
        <dbReference type="PROSITE-ProRule" id="PRU00302"/>
    </source>
</evidence>
<feature type="domain" description="Sushi" evidence="4">
    <location>
        <begin position="137"/>
        <end position="199"/>
    </location>
</feature>
<feature type="domain" description="Sushi" evidence="4">
    <location>
        <begin position="211"/>
        <end position="261"/>
    </location>
</feature>
<comment type="caution">
    <text evidence="2">Lacks conserved residue(s) required for the propagation of feature annotation.</text>
</comment>
<dbReference type="Ensembl" id="ENSEBUT00000010430.1">
    <property type="protein sequence ID" value="ENSEBUP00000009897.1"/>
    <property type="gene ID" value="ENSEBUG00000006347.1"/>
</dbReference>
<evidence type="ECO:0000256" key="1">
    <source>
        <dbReference type="ARBA" id="ARBA00023157"/>
    </source>
</evidence>
<name>A0A8C4Q4W2_EPTBU</name>
<feature type="domain" description="Sushi" evidence="4">
    <location>
        <begin position="24"/>
        <end position="78"/>
    </location>
</feature>
<evidence type="ECO:0000256" key="3">
    <source>
        <dbReference type="SAM" id="Phobius"/>
    </source>
</evidence>
<dbReference type="InterPro" id="IPR000436">
    <property type="entry name" value="Sushi_SCR_CCP_dom"/>
</dbReference>
<feature type="transmembrane region" description="Helical" evidence="3">
    <location>
        <begin position="270"/>
        <end position="293"/>
    </location>
</feature>
<dbReference type="CDD" id="cd00033">
    <property type="entry name" value="CCP"/>
    <property type="match status" value="3"/>
</dbReference>
<dbReference type="AlphaFoldDB" id="A0A8C4Q4W2"/>
<organism evidence="5 6">
    <name type="scientific">Eptatretus burgeri</name>
    <name type="common">Inshore hagfish</name>
    <dbReference type="NCBI Taxonomy" id="7764"/>
    <lineage>
        <taxon>Eukaryota</taxon>
        <taxon>Metazoa</taxon>
        <taxon>Chordata</taxon>
        <taxon>Craniata</taxon>
        <taxon>Vertebrata</taxon>
        <taxon>Cyclostomata</taxon>
        <taxon>Myxini</taxon>
        <taxon>Myxiniformes</taxon>
        <taxon>Myxinidae</taxon>
        <taxon>Eptatretinae</taxon>
        <taxon>Eptatretus</taxon>
    </lineage>
</organism>
<evidence type="ECO:0000313" key="6">
    <source>
        <dbReference type="Proteomes" id="UP000694388"/>
    </source>
</evidence>
<feature type="transmembrane region" description="Helical" evidence="3">
    <location>
        <begin position="341"/>
        <end position="361"/>
    </location>
</feature>
<protein>
    <submittedName>
        <fullName evidence="5">Sushi domain containing 4</fullName>
    </submittedName>
</protein>
<reference evidence="5" key="1">
    <citation type="submission" date="2025-08" db="UniProtKB">
        <authorList>
            <consortium name="Ensembl"/>
        </authorList>
    </citation>
    <scope>IDENTIFICATION</scope>
</reference>
<dbReference type="InterPro" id="IPR042985">
    <property type="entry name" value="SUSD4"/>
</dbReference>
<dbReference type="PANTHER" id="PTHR47007">
    <property type="entry name" value="SUSHI DOMAIN-CONTAINING PROTEIN 4"/>
    <property type="match status" value="1"/>
</dbReference>
<sequence length="379" mass="42332">AIVYTLFPNVHEVFGERDPGIPLYGSRLPPNGTFFEMSVIRYSCHAGHILVGPAMSTCLRRAHGGLSWLPSELPLCQLTTCQTPAIAHGHAFDYNYTANSTLLAWCTSGLHLSYPAASASRATCLSNGSWDVLPTCRGCETPLPVSHSWLSENVSLNGTYPVGSSILYTCYPGYSMHGAQRISCTKHLTWSQEPPTCLPSQLPKPPENGYFLCHPSPCDRYVSRTVLEYYCRSGYTLKGDYKFHTCQDGVWSPPLQVSCLPSQDSATSPWAIVAATASSVVLILLLIMLLVLLQPRLKSLRHNRQDTDYSMKLCVHFCSWFCMVFTAIVDQISRKDKSCFPGLLICMFYVQMLLYFLMSLVREFPKKKKIIVQATAFFF</sequence>
<feature type="disulfide bond" evidence="2">
    <location>
        <begin position="170"/>
        <end position="197"/>
    </location>
</feature>
<keyword evidence="2" id="KW-0768">Sushi</keyword>
<reference evidence="5" key="2">
    <citation type="submission" date="2025-09" db="UniProtKB">
        <authorList>
            <consortium name="Ensembl"/>
        </authorList>
    </citation>
    <scope>IDENTIFICATION</scope>
</reference>
<evidence type="ECO:0000313" key="5">
    <source>
        <dbReference type="Ensembl" id="ENSEBUP00000009897.1"/>
    </source>
</evidence>
<evidence type="ECO:0000259" key="4">
    <source>
        <dbReference type="PROSITE" id="PS50923"/>
    </source>
</evidence>
<keyword evidence="3" id="KW-0472">Membrane</keyword>
<dbReference type="GO" id="GO:0045957">
    <property type="term" value="P:negative regulation of complement activation, alternative pathway"/>
    <property type="evidence" value="ECO:0007669"/>
    <property type="project" value="TreeGrafter"/>
</dbReference>
<dbReference type="InterPro" id="IPR035976">
    <property type="entry name" value="Sushi/SCR/CCP_sf"/>
</dbReference>
<keyword evidence="3" id="KW-0812">Transmembrane</keyword>
<keyword evidence="3" id="KW-1133">Transmembrane helix</keyword>
<dbReference type="GeneTree" id="ENSGT00940000160410"/>
<dbReference type="Proteomes" id="UP000694388">
    <property type="component" value="Unplaced"/>
</dbReference>
<keyword evidence="1 2" id="KW-1015">Disulfide bond</keyword>
<proteinExistence type="predicted"/>
<dbReference type="Gene3D" id="2.10.70.10">
    <property type="entry name" value="Complement Module, domain 1"/>
    <property type="match status" value="4"/>
</dbReference>